<gene>
    <name evidence="1" type="ORF">RIF29_20418</name>
</gene>
<comment type="caution">
    <text evidence="1">The sequence shown here is derived from an EMBL/GenBank/DDBJ whole genome shotgun (WGS) entry which is preliminary data.</text>
</comment>
<dbReference type="Proteomes" id="UP001372338">
    <property type="component" value="Unassembled WGS sequence"/>
</dbReference>
<accession>A0AAN9F2X8</accession>
<reference evidence="1 2" key="1">
    <citation type="submission" date="2024-01" db="EMBL/GenBank/DDBJ databases">
        <title>The genomes of 5 underutilized Papilionoideae crops provide insights into root nodulation and disease resistanc.</title>
        <authorList>
            <person name="Yuan L."/>
        </authorList>
    </citation>
    <scope>NUCLEOTIDE SEQUENCE [LARGE SCALE GENOMIC DNA]</scope>
    <source>
        <strain evidence="1">ZHUSHIDOU_FW_LH</strain>
        <tissue evidence="1">Leaf</tissue>
    </source>
</reference>
<proteinExistence type="predicted"/>
<evidence type="ECO:0000313" key="2">
    <source>
        <dbReference type="Proteomes" id="UP001372338"/>
    </source>
</evidence>
<keyword evidence="2" id="KW-1185">Reference proteome</keyword>
<organism evidence="1 2">
    <name type="scientific">Crotalaria pallida</name>
    <name type="common">Smooth rattlebox</name>
    <name type="synonym">Crotalaria striata</name>
    <dbReference type="NCBI Taxonomy" id="3830"/>
    <lineage>
        <taxon>Eukaryota</taxon>
        <taxon>Viridiplantae</taxon>
        <taxon>Streptophyta</taxon>
        <taxon>Embryophyta</taxon>
        <taxon>Tracheophyta</taxon>
        <taxon>Spermatophyta</taxon>
        <taxon>Magnoliopsida</taxon>
        <taxon>eudicotyledons</taxon>
        <taxon>Gunneridae</taxon>
        <taxon>Pentapetalae</taxon>
        <taxon>rosids</taxon>
        <taxon>fabids</taxon>
        <taxon>Fabales</taxon>
        <taxon>Fabaceae</taxon>
        <taxon>Papilionoideae</taxon>
        <taxon>50 kb inversion clade</taxon>
        <taxon>genistoids sensu lato</taxon>
        <taxon>core genistoids</taxon>
        <taxon>Crotalarieae</taxon>
        <taxon>Crotalaria</taxon>
    </lineage>
</organism>
<evidence type="ECO:0000313" key="1">
    <source>
        <dbReference type="EMBL" id="KAK7267739.1"/>
    </source>
</evidence>
<dbReference type="EMBL" id="JAYWIO010000004">
    <property type="protein sequence ID" value="KAK7267739.1"/>
    <property type="molecule type" value="Genomic_DNA"/>
</dbReference>
<dbReference type="AlphaFoldDB" id="A0AAN9F2X8"/>
<name>A0AAN9F2X8_CROPI</name>
<protein>
    <submittedName>
        <fullName evidence="1">Uncharacterized protein</fullName>
    </submittedName>
</protein>
<sequence>MCLQGFELWHACAKNHATKSESVACGACGCIARDRSSRKRRRIWVRVGSCEELGFWRTYERRSRSWSLRATTDDGGENGATPIELHDFATAVV</sequence>